<dbReference type="PANTHER" id="PTHR33393">
    <property type="entry name" value="POLYGLUTAMINE SYNTHESIS ACCESSORY PROTEIN RV0574C-RELATED"/>
    <property type="match status" value="1"/>
</dbReference>
<dbReference type="InterPro" id="IPR052169">
    <property type="entry name" value="CW_Biosynth-Accessory"/>
</dbReference>
<dbReference type="PANTHER" id="PTHR33393:SF11">
    <property type="entry name" value="POLYGLUTAMINE SYNTHESIS ACCESSORY PROTEIN RV0574C-RELATED"/>
    <property type="match status" value="1"/>
</dbReference>
<dbReference type="InterPro" id="IPR029052">
    <property type="entry name" value="Metallo-depent_PP-like"/>
</dbReference>
<protein>
    <recommendedName>
        <fullName evidence="2">Capsule synthesis protein CapA domain-containing protein</fullName>
    </recommendedName>
</protein>
<proteinExistence type="inferred from homology"/>
<dbReference type="STRING" id="742767.HMPREF9456_02130"/>
<accession>F8X250</accession>
<dbReference type="SMART" id="SM00854">
    <property type="entry name" value="PGA_cap"/>
    <property type="match status" value="1"/>
</dbReference>
<dbReference type="Pfam" id="PF09587">
    <property type="entry name" value="PGA_cap"/>
    <property type="match status" value="1"/>
</dbReference>
<evidence type="ECO:0000313" key="4">
    <source>
        <dbReference type="Proteomes" id="UP000006420"/>
    </source>
</evidence>
<dbReference type="CDD" id="cd07381">
    <property type="entry name" value="MPP_CapA"/>
    <property type="match status" value="1"/>
</dbReference>
<dbReference type="AlphaFoldDB" id="F8X250"/>
<dbReference type="SUPFAM" id="SSF56300">
    <property type="entry name" value="Metallo-dependent phosphatases"/>
    <property type="match status" value="1"/>
</dbReference>
<sequence length="356" mass="41248">MAFLGDIAFVGRFDLQQNSHVYENLKEIAGFLNTFDYVVANLESPITDISAADSYKAIHLKTSSLSVDLLNYLNIKIVNLSNNHIFDYGVAGFEDTINLLDKNNIEYFGVDDKELILEFENNKIAFNGYCCYSANGTRYKEESKSPYITPINIESVENRLKANEKNGYLSVLSFHWGIENVNYPAYEHIQFARSLAEKHKFILYGHHPHVAQGVEKINDSIISYSLGNFVFDEVLSTSIKGLKNKMDDNNRTSFILSLEINDNKIEDLSLIHIFEEDGRISIKGNPLFETYCETLYLSKDEYQNLRKEKLGEYLLNNNIKHDFSWFIKRLNRNFIEAYLRGRRNASIYNKMFNKYK</sequence>
<dbReference type="HOGENOM" id="CLU_038823_2_1_10"/>
<dbReference type="eggNOG" id="COG2843">
    <property type="taxonomic scope" value="Bacteria"/>
</dbReference>
<name>F8X250_9BACT</name>
<evidence type="ECO:0000259" key="2">
    <source>
        <dbReference type="SMART" id="SM00854"/>
    </source>
</evidence>
<organism evidence="3 4">
    <name type="scientific">Dysgonomonas mossii DSM 22836</name>
    <dbReference type="NCBI Taxonomy" id="742767"/>
    <lineage>
        <taxon>Bacteria</taxon>
        <taxon>Pseudomonadati</taxon>
        <taxon>Bacteroidota</taxon>
        <taxon>Bacteroidia</taxon>
        <taxon>Bacteroidales</taxon>
        <taxon>Dysgonomonadaceae</taxon>
        <taxon>Dysgonomonas</taxon>
    </lineage>
</organism>
<comment type="caution">
    <text evidence="3">The sequence shown here is derived from an EMBL/GenBank/DDBJ whole genome shotgun (WGS) entry which is preliminary data.</text>
</comment>
<dbReference type="Gene3D" id="3.60.21.10">
    <property type="match status" value="1"/>
</dbReference>
<evidence type="ECO:0000256" key="1">
    <source>
        <dbReference type="ARBA" id="ARBA00005662"/>
    </source>
</evidence>
<comment type="similarity">
    <text evidence="1">Belongs to the CapA family.</text>
</comment>
<keyword evidence="4" id="KW-1185">Reference proteome</keyword>
<gene>
    <name evidence="3" type="ORF">HMPREF9456_02130</name>
</gene>
<reference evidence="3 4" key="1">
    <citation type="submission" date="2011-04" db="EMBL/GenBank/DDBJ databases">
        <title>The Genome Sequence of Dysgonomonas mossii DSM 22836.</title>
        <authorList>
            <consortium name="The Broad Institute Genome Sequencing Platform"/>
            <person name="Earl A."/>
            <person name="Ward D."/>
            <person name="Feldgarden M."/>
            <person name="Gevers D."/>
            <person name="Pudlo N."/>
            <person name="Martens E."/>
            <person name="Allen-Vercoe E."/>
            <person name="Young S.K."/>
            <person name="Zeng Q."/>
            <person name="Gargeya S."/>
            <person name="Fitzgerald M."/>
            <person name="Haas B."/>
            <person name="Abouelleil A."/>
            <person name="Alvarado L."/>
            <person name="Arachchi H.M."/>
            <person name="Berlin A."/>
            <person name="Brown A."/>
            <person name="Chapman S.B."/>
            <person name="Chen Z."/>
            <person name="Dunbar C."/>
            <person name="Freedman E."/>
            <person name="Gearin G."/>
            <person name="Gellesch M."/>
            <person name="Goldberg J."/>
            <person name="Griggs A."/>
            <person name="Gujja S."/>
            <person name="Heiman D."/>
            <person name="Howarth C."/>
            <person name="Larson L."/>
            <person name="Lui A."/>
            <person name="MacDonald P.J.P."/>
            <person name="Mehta T."/>
            <person name="Montmayeur A."/>
            <person name="Murphy C."/>
            <person name="Neiman D."/>
            <person name="Pearson M."/>
            <person name="Priest M."/>
            <person name="Roberts A."/>
            <person name="Saif S."/>
            <person name="Shea T."/>
            <person name="Shenoy N."/>
            <person name="Sisk P."/>
            <person name="Stolte C."/>
            <person name="Sykes S."/>
            <person name="Yandava C."/>
            <person name="Wortman J."/>
            <person name="Nusbaum C."/>
            <person name="Birren B."/>
        </authorList>
    </citation>
    <scope>NUCLEOTIDE SEQUENCE [LARGE SCALE GENOMIC DNA]</scope>
    <source>
        <strain evidence="3 4">DSM 22836</strain>
    </source>
</reference>
<evidence type="ECO:0000313" key="3">
    <source>
        <dbReference type="EMBL" id="EGK05866.1"/>
    </source>
</evidence>
<dbReference type="EMBL" id="ADLW01000010">
    <property type="protein sequence ID" value="EGK05866.1"/>
    <property type="molecule type" value="Genomic_DNA"/>
</dbReference>
<dbReference type="Proteomes" id="UP000006420">
    <property type="component" value="Unassembled WGS sequence"/>
</dbReference>
<dbReference type="InterPro" id="IPR019079">
    <property type="entry name" value="Capsule_synth_CapA"/>
</dbReference>
<feature type="domain" description="Capsule synthesis protein CapA" evidence="2">
    <location>
        <begin position="1"/>
        <end position="233"/>
    </location>
</feature>